<dbReference type="RefSeq" id="WP_197085653.1">
    <property type="nucleotide sequence ID" value="NZ_CAJGUP010000221.1"/>
</dbReference>
<evidence type="ECO:0000256" key="1">
    <source>
        <dbReference type="SAM" id="SignalP"/>
    </source>
</evidence>
<evidence type="ECO:0000313" key="2">
    <source>
        <dbReference type="EMBL" id="CUJ15229.1"/>
    </source>
</evidence>
<reference evidence="2 3" key="1">
    <citation type="submission" date="2015-09" db="EMBL/GenBank/DDBJ databases">
        <authorList>
            <person name="Jackson K.R."/>
            <person name="Lunt B.L."/>
            <person name="Fisher J.N.B."/>
            <person name="Gardner A.V."/>
            <person name="Bailey M.E."/>
            <person name="Deus L.M."/>
            <person name="Earl A.S."/>
            <person name="Gibby P.D."/>
            <person name="Hartmann K.A."/>
            <person name="Liu J.E."/>
            <person name="Manci A.M."/>
            <person name="Nielsen D.A."/>
            <person name="Solomon M.B."/>
            <person name="Breakwell D.P."/>
            <person name="Burnett S.H."/>
            <person name="Grose J.H."/>
        </authorList>
    </citation>
    <scope>NUCLEOTIDE SEQUENCE [LARGE SCALE GENOMIC DNA]</scope>
    <source>
        <strain evidence="2 3">2789STDY5608636</strain>
    </source>
</reference>
<dbReference type="Proteomes" id="UP000053096">
    <property type="component" value="Unassembled WGS sequence"/>
</dbReference>
<gene>
    <name evidence="2" type="ORF">ERS370011_04022</name>
</gene>
<accession>A0A0M7HZR5</accession>
<name>A0A0M7HZR5_9BORD</name>
<feature type="chain" id="PRO_5005813716" evidence="1">
    <location>
        <begin position="24"/>
        <end position="131"/>
    </location>
</feature>
<dbReference type="EMBL" id="CYTV01000018">
    <property type="protein sequence ID" value="CUJ15229.1"/>
    <property type="molecule type" value="Genomic_DNA"/>
</dbReference>
<protein>
    <submittedName>
        <fullName evidence="2">Uncharacterized protein</fullName>
    </submittedName>
</protein>
<feature type="signal peptide" evidence="1">
    <location>
        <begin position="1"/>
        <end position="23"/>
    </location>
</feature>
<organism evidence="2 3">
    <name type="scientific">Bordetella pseudohinzii</name>
    <dbReference type="NCBI Taxonomy" id="1331258"/>
    <lineage>
        <taxon>Bacteria</taxon>
        <taxon>Pseudomonadati</taxon>
        <taxon>Pseudomonadota</taxon>
        <taxon>Betaproteobacteria</taxon>
        <taxon>Burkholderiales</taxon>
        <taxon>Alcaligenaceae</taxon>
        <taxon>Bordetella</taxon>
    </lineage>
</organism>
<keyword evidence="1" id="KW-0732">Signal</keyword>
<proteinExistence type="predicted"/>
<sequence length="131" mass="14218">MHKRMQCWLAAACLAAALGPAQAQIATPAAPAKPAPRSAIVVDGNGWLAASDLERRAFLVGVANMIVAENAYAKRRKLDEPGAAKAITEALSGMNLWQWSERVSAWYRAHPDKLSTPVMGVIWRDIVKQAR</sequence>
<dbReference type="AlphaFoldDB" id="A0A0M7HZR5"/>
<evidence type="ECO:0000313" key="3">
    <source>
        <dbReference type="Proteomes" id="UP000053096"/>
    </source>
</evidence>